<dbReference type="InterPro" id="IPR055411">
    <property type="entry name" value="LRR_FXL15/At3g58940/PEG3-like"/>
</dbReference>
<dbReference type="OMA" id="PMFKENI"/>
<evidence type="ECO:0000313" key="2">
    <source>
        <dbReference type="EMBL" id="AES78494.1"/>
    </source>
</evidence>
<dbReference type="InterPro" id="IPR006566">
    <property type="entry name" value="FBD"/>
</dbReference>
<reference evidence="2 4" key="1">
    <citation type="journal article" date="2011" name="Nature">
        <title>The Medicago genome provides insight into the evolution of rhizobial symbioses.</title>
        <authorList>
            <person name="Young N.D."/>
            <person name="Debelle F."/>
            <person name="Oldroyd G.E."/>
            <person name="Geurts R."/>
            <person name="Cannon S.B."/>
            <person name="Udvardi M.K."/>
            <person name="Benedito V.A."/>
            <person name="Mayer K.F."/>
            <person name="Gouzy J."/>
            <person name="Schoof H."/>
            <person name="Van de Peer Y."/>
            <person name="Proost S."/>
            <person name="Cook D.R."/>
            <person name="Meyers B.C."/>
            <person name="Spannagl M."/>
            <person name="Cheung F."/>
            <person name="De Mita S."/>
            <person name="Krishnakumar V."/>
            <person name="Gundlach H."/>
            <person name="Zhou S."/>
            <person name="Mudge J."/>
            <person name="Bharti A.K."/>
            <person name="Murray J.D."/>
            <person name="Naoumkina M.A."/>
            <person name="Rosen B."/>
            <person name="Silverstein K.A."/>
            <person name="Tang H."/>
            <person name="Rombauts S."/>
            <person name="Zhao P.X."/>
            <person name="Zhou P."/>
            <person name="Barbe V."/>
            <person name="Bardou P."/>
            <person name="Bechner M."/>
            <person name="Bellec A."/>
            <person name="Berger A."/>
            <person name="Berges H."/>
            <person name="Bidwell S."/>
            <person name="Bisseling T."/>
            <person name="Choisne N."/>
            <person name="Couloux A."/>
            <person name="Denny R."/>
            <person name="Deshpande S."/>
            <person name="Dai X."/>
            <person name="Doyle J.J."/>
            <person name="Dudez A.M."/>
            <person name="Farmer A.D."/>
            <person name="Fouteau S."/>
            <person name="Franken C."/>
            <person name="Gibelin C."/>
            <person name="Gish J."/>
            <person name="Goldstein S."/>
            <person name="Gonzalez A.J."/>
            <person name="Green P.J."/>
            <person name="Hallab A."/>
            <person name="Hartog M."/>
            <person name="Hua A."/>
            <person name="Humphray S.J."/>
            <person name="Jeong D.H."/>
            <person name="Jing Y."/>
            <person name="Jocker A."/>
            <person name="Kenton S.M."/>
            <person name="Kim D.J."/>
            <person name="Klee K."/>
            <person name="Lai H."/>
            <person name="Lang C."/>
            <person name="Lin S."/>
            <person name="Macmil S.L."/>
            <person name="Magdelenat G."/>
            <person name="Matthews L."/>
            <person name="McCorrison J."/>
            <person name="Monaghan E.L."/>
            <person name="Mun J.H."/>
            <person name="Najar F.Z."/>
            <person name="Nicholson C."/>
            <person name="Noirot C."/>
            <person name="O'Bleness M."/>
            <person name="Paule C.R."/>
            <person name="Poulain J."/>
            <person name="Prion F."/>
            <person name="Qin B."/>
            <person name="Qu C."/>
            <person name="Retzel E.F."/>
            <person name="Riddle C."/>
            <person name="Sallet E."/>
            <person name="Samain S."/>
            <person name="Samson N."/>
            <person name="Sanders I."/>
            <person name="Saurat O."/>
            <person name="Scarpelli C."/>
            <person name="Schiex T."/>
            <person name="Segurens B."/>
            <person name="Severin A.J."/>
            <person name="Sherrier D.J."/>
            <person name="Shi R."/>
            <person name="Sims S."/>
            <person name="Singer S.R."/>
            <person name="Sinharoy S."/>
            <person name="Sterck L."/>
            <person name="Viollet A."/>
            <person name="Wang B.B."/>
            <person name="Wang K."/>
            <person name="Wang M."/>
            <person name="Wang X."/>
            <person name="Warfsmann J."/>
            <person name="Weissenbach J."/>
            <person name="White D.D."/>
            <person name="White J.D."/>
            <person name="Wiley G.B."/>
            <person name="Wincker P."/>
            <person name="Xing Y."/>
            <person name="Yang L."/>
            <person name="Yao Z."/>
            <person name="Ying F."/>
            <person name="Zhai J."/>
            <person name="Zhou L."/>
            <person name="Zuber A."/>
            <person name="Denarie J."/>
            <person name="Dixon R.A."/>
            <person name="May G.D."/>
            <person name="Schwartz D.C."/>
            <person name="Rogers J."/>
            <person name="Quetier F."/>
            <person name="Town C.D."/>
            <person name="Roe B.A."/>
        </authorList>
    </citation>
    <scope>NUCLEOTIDE SEQUENCE [LARGE SCALE GENOMIC DNA]</scope>
    <source>
        <strain evidence="2">A17</strain>
        <strain evidence="3 4">cv. Jemalong A17</strain>
    </source>
</reference>
<gene>
    <name evidence="2" type="ordered locus">MTR_7g032370</name>
</gene>
<keyword evidence="4" id="KW-1185">Reference proteome</keyword>
<evidence type="ECO:0000313" key="4">
    <source>
        <dbReference type="Proteomes" id="UP000002051"/>
    </source>
</evidence>
<dbReference type="Pfam" id="PF08387">
    <property type="entry name" value="FBD"/>
    <property type="match status" value="1"/>
</dbReference>
<accession>G7L5D3</accession>
<dbReference type="PANTHER" id="PTHR31900">
    <property type="entry name" value="F-BOX/RNI SUPERFAMILY PROTEIN-RELATED"/>
    <property type="match status" value="1"/>
</dbReference>
<dbReference type="EnsemblPlants" id="AES78494">
    <property type="protein sequence ID" value="AES78494"/>
    <property type="gene ID" value="MTR_7g032370"/>
</dbReference>
<organism evidence="2 4">
    <name type="scientific">Medicago truncatula</name>
    <name type="common">Barrel medic</name>
    <name type="synonym">Medicago tribuloides</name>
    <dbReference type="NCBI Taxonomy" id="3880"/>
    <lineage>
        <taxon>Eukaryota</taxon>
        <taxon>Viridiplantae</taxon>
        <taxon>Streptophyta</taxon>
        <taxon>Embryophyta</taxon>
        <taxon>Tracheophyta</taxon>
        <taxon>Spermatophyta</taxon>
        <taxon>Magnoliopsida</taxon>
        <taxon>eudicotyledons</taxon>
        <taxon>Gunneridae</taxon>
        <taxon>Pentapetalae</taxon>
        <taxon>rosids</taxon>
        <taxon>fabids</taxon>
        <taxon>Fabales</taxon>
        <taxon>Fabaceae</taxon>
        <taxon>Papilionoideae</taxon>
        <taxon>50 kb inversion clade</taxon>
        <taxon>NPAAA clade</taxon>
        <taxon>Hologalegina</taxon>
        <taxon>IRL clade</taxon>
        <taxon>Trifolieae</taxon>
        <taxon>Medicago</taxon>
    </lineage>
</organism>
<dbReference type="PANTHER" id="PTHR31900:SF34">
    <property type="entry name" value="EMB|CAB62440.1-RELATED"/>
    <property type="match status" value="1"/>
</dbReference>
<evidence type="ECO:0000259" key="1">
    <source>
        <dbReference type="SMART" id="SM00579"/>
    </source>
</evidence>
<feature type="domain" description="FBD" evidence="1">
    <location>
        <begin position="281"/>
        <end position="352"/>
    </location>
</feature>
<proteinExistence type="predicted"/>
<dbReference type="HOGENOM" id="CLU_010721_1_0_1"/>
<dbReference type="PaxDb" id="3880-AES78494"/>
<reference evidence="3" key="3">
    <citation type="submission" date="2015-04" db="UniProtKB">
        <authorList>
            <consortium name="EnsemblPlants"/>
        </authorList>
    </citation>
    <scope>IDENTIFICATION</scope>
    <source>
        <strain evidence="3">cv. Jemalong A17</strain>
    </source>
</reference>
<dbReference type="Proteomes" id="UP000002051">
    <property type="component" value="Unassembled WGS sequence"/>
</dbReference>
<dbReference type="AlphaFoldDB" id="G7L5D3"/>
<reference evidence="2 4" key="2">
    <citation type="journal article" date="2014" name="BMC Genomics">
        <title>An improved genome release (version Mt4.0) for the model legume Medicago truncatula.</title>
        <authorList>
            <person name="Tang H."/>
            <person name="Krishnakumar V."/>
            <person name="Bidwell S."/>
            <person name="Rosen B."/>
            <person name="Chan A."/>
            <person name="Zhou S."/>
            <person name="Gentzbittel L."/>
            <person name="Childs K.L."/>
            <person name="Yandell M."/>
            <person name="Gundlach H."/>
            <person name="Mayer K.F."/>
            <person name="Schwartz D.C."/>
            <person name="Town C.D."/>
        </authorList>
    </citation>
    <scope>GENOME REANNOTATION</scope>
    <source>
        <strain evidence="3 4">cv. Jemalong A17</strain>
    </source>
</reference>
<dbReference type="SMART" id="SM00579">
    <property type="entry name" value="FBD"/>
    <property type="match status" value="1"/>
</dbReference>
<dbReference type="Pfam" id="PF24758">
    <property type="entry name" value="LRR_At5g56370"/>
    <property type="match status" value="1"/>
</dbReference>
<dbReference type="EMBL" id="CM001223">
    <property type="protein sequence ID" value="AES78494.1"/>
    <property type="molecule type" value="Genomic_DNA"/>
</dbReference>
<dbReference type="STRING" id="3880.G7L5D3"/>
<protein>
    <submittedName>
        <fullName evidence="2">Cyclin-like F-box protein</fullName>
    </submittedName>
</protein>
<name>G7L5D3_MEDTR</name>
<evidence type="ECO:0000313" key="3">
    <source>
        <dbReference type="EnsemblPlants" id="AES78494"/>
    </source>
</evidence>
<dbReference type="InterPro" id="IPR050232">
    <property type="entry name" value="FBL13/AtMIF1-like"/>
</dbReference>
<sequence length="352" mass="40568">MHKYSFLPTKQSAATSILSKRWNPLWLSVLTLDFDDQNFTEFSTFLHFVYSVFTLRNITQTIQSFRLKCGNSSGFNPHDVKRFIHAVVQRGIQNLDLEMPSPDLSFNLPLCVFSCSKLTALNLKELTINYSSDFNFPLLKTLHLDTISFGRDRDCFLRLLKGCQILEDLETKDLLVYTSGGHIDLLKVVSANILNLSSSIPFDCIRNYITKKKYQVPTFLNLTNLKIVFQVTHKYWPKKWKWLTEVLHHCPKLQNLTIHEGSSDRNKIEDVYRMDTPIVPECLSSQLKTCSLKGYRGVNCDFQFAKYILKNAKVLQIMTINASSMDINIKHQILIKLSLCQRGSTTCKISFD</sequence>